<organism evidence="1">
    <name type="scientific">Rhodothermus marinus</name>
    <name type="common">Rhodothermus obamensis</name>
    <dbReference type="NCBI Taxonomy" id="29549"/>
    <lineage>
        <taxon>Bacteria</taxon>
        <taxon>Pseudomonadati</taxon>
        <taxon>Rhodothermota</taxon>
        <taxon>Rhodothermia</taxon>
        <taxon>Rhodothermales</taxon>
        <taxon>Rhodothermaceae</taxon>
        <taxon>Rhodothermus</taxon>
    </lineage>
</organism>
<sequence length="49" mass="5379">MKAKRTWSAPTLVIHGKVEEVTHQRGPCYLGKQGGKGDVHALTLSDCHH</sequence>
<dbReference type="NCBIfam" id="NF033534">
    <property type="entry name" value="rhodolasso"/>
    <property type="match status" value="1"/>
</dbReference>
<proteinExistence type="predicted"/>
<dbReference type="EMBL" id="DSGB01000005">
    <property type="protein sequence ID" value="HER96380.1"/>
    <property type="molecule type" value="Genomic_DNA"/>
</dbReference>
<comment type="caution">
    <text evidence="1">The sequence shown here is derived from an EMBL/GenBank/DDBJ whole genome shotgun (WGS) entry which is preliminary data.</text>
</comment>
<accession>A0A7V2F7I6</accession>
<gene>
    <name evidence="1" type="ORF">ENO59_07670</name>
</gene>
<protein>
    <submittedName>
        <fullName evidence="1">Lasso peptide</fullName>
    </submittedName>
</protein>
<name>A0A7V2F7I6_RHOMR</name>
<reference evidence="1" key="1">
    <citation type="journal article" date="2020" name="mSystems">
        <title>Genome- and Community-Level Interaction Insights into Carbon Utilization and Element Cycling Functions of Hydrothermarchaeota in Hydrothermal Sediment.</title>
        <authorList>
            <person name="Zhou Z."/>
            <person name="Liu Y."/>
            <person name="Xu W."/>
            <person name="Pan J."/>
            <person name="Luo Z.H."/>
            <person name="Li M."/>
        </authorList>
    </citation>
    <scope>NUCLEOTIDE SEQUENCE [LARGE SCALE GENOMIC DNA]</scope>
    <source>
        <strain evidence="1">SpSt-143</strain>
    </source>
</reference>
<evidence type="ECO:0000313" key="1">
    <source>
        <dbReference type="EMBL" id="HER96380.1"/>
    </source>
</evidence>
<dbReference type="AlphaFoldDB" id="A0A7V2F7I6"/>